<dbReference type="eggNOG" id="COG2764">
    <property type="taxonomic scope" value="Bacteria"/>
</dbReference>
<dbReference type="KEGG" id="dmt:DESME_08460"/>
<dbReference type="AlphaFoldDB" id="W0EDE7"/>
<dbReference type="InterPro" id="IPR029068">
    <property type="entry name" value="Glyas_Bleomycin-R_OHBP_Dase"/>
</dbReference>
<dbReference type="STRING" id="871968.DESME_08460"/>
<dbReference type="CDD" id="cd06588">
    <property type="entry name" value="PhnB_like"/>
    <property type="match status" value="1"/>
</dbReference>
<dbReference type="PANTHER" id="PTHR33990">
    <property type="entry name" value="PROTEIN YJDN-RELATED"/>
    <property type="match status" value="1"/>
</dbReference>
<dbReference type="Pfam" id="PF06983">
    <property type="entry name" value="3-dmu-9_3-mt"/>
    <property type="match status" value="1"/>
</dbReference>
<keyword evidence="2" id="KW-0808">Transferase</keyword>
<sequence length="142" mass="16186">MNDWLIPYINFNGNCEEAVNFYQKILGGEVQILHFKDAPPTPEFPVQEHLKDLVLHAELRKEGHVIRFSDTFTGVPFTPGNTISFSLEFDTTEETKTVYEALSEGGQIEMVLQQTFFSPLYGKFVDKFGVHWQVSCKAHSAK</sequence>
<organism evidence="2 3">
    <name type="scientific">Desulfitobacterium metallireducens DSM 15288</name>
    <dbReference type="NCBI Taxonomy" id="871968"/>
    <lineage>
        <taxon>Bacteria</taxon>
        <taxon>Bacillati</taxon>
        <taxon>Bacillota</taxon>
        <taxon>Clostridia</taxon>
        <taxon>Eubacteriales</taxon>
        <taxon>Desulfitobacteriaceae</taxon>
        <taxon>Desulfitobacterium</taxon>
    </lineage>
</organism>
<evidence type="ECO:0000313" key="3">
    <source>
        <dbReference type="Proteomes" id="UP000010847"/>
    </source>
</evidence>
<dbReference type="Proteomes" id="UP000010847">
    <property type="component" value="Chromosome"/>
</dbReference>
<evidence type="ECO:0000313" key="2">
    <source>
        <dbReference type="EMBL" id="AHF07101.1"/>
    </source>
</evidence>
<keyword evidence="3" id="KW-1185">Reference proteome</keyword>
<dbReference type="GO" id="GO:0008168">
    <property type="term" value="F:methyltransferase activity"/>
    <property type="evidence" value="ECO:0007669"/>
    <property type="project" value="UniProtKB-KW"/>
</dbReference>
<dbReference type="OrthoDB" id="9795306at2"/>
<protein>
    <submittedName>
        <fullName evidence="2">3-demethylubiquinone-9 3-methyltransferase</fullName>
    </submittedName>
</protein>
<feature type="domain" description="PhnB-like" evidence="1">
    <location>
        <begin position="5"/>
        <end position="134"/>
    </location>
</feature>
<dbReference type="SUPFAM" id="SSF54593">
    <property type="entry name" value="Glyoxalase/Bleomycin resistance protein/Dihydroxybiphenyl dioxygenase"/>
    <property type="match status" value="1"/>
</dbReference>
<keyword evidence="2" id="KW-0830">Ubiquinone</keyword>
<accession>W0EDE7</accession>
<name>W0EDE7_9FIRM</name>
<dbReference type="HOGENOM" id="CLU_046006_17_3_9"/>
<keyword evidence="2" id="KW-0489">Methyltransferase</keyword>
<dbReference type="RefSeq" id="WP_006717221.1">
    <property type="nucleotide sequence ID" value="NZ_CP007032.1"/>
</dbReference>
<dbReference type="EMBL" id="CP007032">
    <property type="protein sequence ID" value="AHF07101.1"/>
    <property type="molecule type" value="Genomic_DNA"/>
</dbReference>
<dbReference type="PANTHER" id="PTHR33990:SF1">
    <property type="entry name" value="PROTEIN YJDN"/>
    <property type="match status" value="1"/>
</dbReference>
<proteinExistence type="predicted"/>
<dbReference type="GO" id="GO:0032259">
    <property type="term" value="P:methylation"/>
    <property type="evidence" value="ECO:0007669"/>
    <property type="project" value="UniProtKB-KW"/>
</dbReference>
<gene>
    <name evidence="2" type="ORF">DESME_08460</name>
</gene>
<dbReference type="InterPro" id="IPR028973">
    <property type="entry name" value="PhnB-like"/>
</dbReference>
<dbReference type="Gene3D" id="3.10.180.10">
    <property type="entry name" value="2,3-Dihydroxybiphenyl 1,2-Dioxygenase, domain 1"/>
    <property type="match status" value="1"/>
</dbReference>
<evidence type="ECO:0000259" key="1">
    <source>
        <dbReference type="Pfam" id="PF06983"/>
    </source>
</evidence>
<reference evidence="2 3" key="1">
    <citation type="submission" date="2013-12" db="EMBL/GenBank/DDBJ databases">
        <authorList>
            <consortium name="DOE Joint Genome Institute"/>
            <person name="Smidt H."/>
            <person name="Huntemann M."/>
            <person name="Han J."/>
            <person name="Chen A."/>
            <person name="Kyrpides N."/>
            <person name="Mavromatis K."/>
            <person name="Markowitz V."/>
            <person name="Palaniappan K."/>
            <person name="Ivanova N."/>
            <person name="Schaumberg A."/>
            <person name="Pati A."/>
            <person name="Liolios K."/>
            <person name="Nordberg H.P."/>
            <person name="Cantor M.N."/>
            <person name="Hua S.X."/>
            <person name="Woyke T."/>
        </authorList>
    </citation>
    <scope>NUCLEOTIDE SEQUENCE [LARGE SCALE GENOMIC DNA]</scope>
    <source>
        <strain evidence="3">DSM 15288</strain>
    </source>
</reference>